<dbReference type="Gene3D" id="2.60.120.650">
    <property type="entry name" value="Cupin"/>
    <property type="match status" value="1"/>
</dbReference>
<dbReference type="PANTHER" id="PTHR10694">
    <property type="entry name" value="LYSINE-SPECIFIC DEMETHYLASE"/>
    <property type="match status" value="1"/>
</dbReference>
<evidence type="ECO:0000256" key="1">
    <source>
        <dbReference type="ARBA" id="ARBA00004123"/>
    </source>
</evidence>
<dbReference type="GO" id="GO:0008270">
    <property type="term" value="F:zinc ion binding"/>
    <property type="evidence" value="ECO:0007669"/>
    <property type="project" value="UniProtKB-KW"/>
</dbReference>
<proteinExistence type="predicted"/>
<sequence>MSRTEPHHWENGVPVFRPNYDEFRDFHEYMEKVNKYGRKSGIAKVVPPQEWLERLEKPMGADTLQKIRIRSPIQQHFNGSKGVFVVQNVEKSKTYNIIQWKDLSYDYRLPGGTSEPSVEAGEKYNDSSSGEQHEESDGVRKSPSPLKSSKVKLKNHESFSREDYEKFATHYNHDNLGEFNDRNRLQFLESYFWKTLAFTPPMYGADTLGSLFQDDLDVWNVSKLPSLLDHVRTKVPGVNDSYLYAGLWKASFAWHLEDQDLYSINYIHFGAPKQWYAIPQEKSDKFYKFMQEQFPEHAAKCDEFLRHKTFLVSPKMLEKNGIPCNKIVHYQNEFIITYPYGYHAGFNYGYNLAESVNFALEDWLDIGSKAKKCLCVDDAVGIDVEKLKDDWTSTKNKRRINDIKEECAENDGSSKDIVKKLRTEGQSRDDVLKRERPVKPDDLKKEKSNFEVVCPTPARSLAFNRLSDRETTKMKGFNELLHHSSYELQSMEDNAQQSALRSTTPNPGQYYSGLSQSLSRISSPLLSRMMDLSNIVEPTLEDPTLKFKKNISVQTQGAHSSQTPQMLDDHDDNMLALSLASMASGASSPRYPLPPIQPRPYSPAGAGDTMLASGPIYEQSNPFSYYSSFKSAVNSPQPSSPGLSNLPFIKRLKSPNRVTLNISRESSRSPVSLNGEFKSPLSTKLPTNGATAMNSNLSQTTTIDRSSPSSPAESKPPIPDSPKRPVTQSKISSDEIIVSDKGKVYVCQECKRQFSSGHHLTRHKKSVHSGEKPHSCPKCGKKFKRRDHVLQHLNKKIPCTADGGESPPLKSADSRELMVESGGERYVESFSDTALRNV</sequence>
<dbReference type="InterPro" id="IPR036236">
    <property type="entry name" value="Znf_C2H2_sf"/>
</dbReference>
<dbReference type="InterPro" id="IPR003349">
    <property type="entry name" value="JmjN"/>
</dbReference>
<dbReference type="GO" id="GO:0005634">
    <property type="term" value="C:nucleus"/>
    <property type="evidence" value="ECO:0007669"/>
    <property type="project" value="UniProtKB-SubCell"/>
</dbReference>
<dbReference type="EMBL" id="LT598484">
    <property type="protein sequence ID" value="SCV00408.1"/>
    <property type="molecule type" value="Genomic_DNA"/>
</dbReference>
<evidence type="ECO:0000256" key="7">
    <source>
        <dbReference type="ARBA" id="ARBA00022833"/>
    </source>
</evidence>
<evidence type="ECO:0000256" key="3">
    <source>
        <dbReference type="ARBA" id="ARBA00022553"/>
    </source>
</evidence>
<evidence type="ECO:0000256" key="6">
    <source>
        <dbReference type="ARBA" id="ARBA00022771"/>
    </source>
</evidence>
<evidence type="ECO:0000256" key="4">
    <source>
        <dbReference type="ARBA" id="ARBA00022723"/>
    </source>
</evidence>
<keyword evidence="7" id="KW-0862">Zinc</keyword>
<gene>
    <name evidence="17" type="ORF">LAME_0G09516G</name>
</gene>
<comment type="subcellular location">
    <subcellularLocation>
        <location evidence="1">Nucleus</location>
    </subcellularLocation>
</comment>
<dbReference type="PANTHER" id="PTHR10694:SF7">
    <property type="entry name" value="[HISTONE H3]-TRIMETHYL-L-LYSINE(9) DEMETHYLASE"/>
    <property type="match status" value="1"/>
</dbReference>
<evidence type="ECO:0000256" key="8">
    <source>
        <dbReference type="ARBA" id="ARBA00023015"/>
    </source>
</evidence>
<feature type="domain" description="JmjC" evidence="16">
    <location>
        <begin position="213"/>
        <end position="375"/>
    </location>
</feature>
<keyword evidence="5" id="KW-0677">Repeat</keyword>
<dbReference type="SMART" id="SM00545">
    <property type="entry name" value="JmjN"/>
    <property type="match status" value="1"/>
</dbReference>
<evidence type="ECO:0000256" key="12">
    <source>
        <dbReference type="PROSITE-ProRule" id="PRU00042"/>
    </source>
</evidence>
<feature type="domain" description="C2H2-type" evidence="14">
    <location>
        <begin position="745"/>
        <end position="773"/>
    </location>
</feature>
<feature type="region of interest" description="Disordered" evidence="13">
    <location>
        <begin position="492"/>
        <end position="514"/>
    </location>
</feature>
<dbReference type="SMART" id="SM00558">
    <property type="entry name" value="JmjC"/>
    <property type="match status" value="1"/>
</dbReference>
<dbReference type="GO" id="GO:0051864">
    <property type="term" value="F:histone H3K36 demethylase activity"/>
    <property type="evidence" value="ECO:0007669"/>
    <property type="project" value="TreeGrafter"/>
</dbReference>
<dbReference type="GO" id="GO:0043565">
    <property type="term" value="F:sequence-specific DNA binding"/>
    <property type="evidence" value="ECO:0007669"/>
    <property type="project" value="UniProtKB-ARBA"/>
</dbReference>
<keyword evidence="8" id="KW-0805">Transcription regulation</keyword>
<dbReference type="SUPFAM" id="SSF57667">
    <property type="entry name" value="beta-beta-alpha zinc fingers"/>
    <property type="match status" value="1"/>
</dbReference>
<dbReference type="Gene3D" id="3.30.160.60">
    <property type="entry name" value="Classic Zinc Finger"/>
    <property type="match status" value="2"/>
</dbReference>
<feature type="compositionally biased region" description="Polar residues" evidence="13">
    <location>
        <begin position="680"/>
        <end position="705"/>
    </location>
</feature>
<dbReference type="GO" id="GO:0000785">
    <property type="term" value="C:chromatin"/>
    <property type="evidence" value="ECO:0007669"/>
    <property type="project" value="TreeGrafter"/>
</dbReference>
<dbReference type="SMART" id="SM00355">
    <property type="entry name" value="ZnF_C2H2"/>
    <property type="match status" value="2"/>
</dbReference>
<feature type="compositionally biased region" description="Polar residues" evidence="13">
    <location>
        <begin position="661"/>
        <end position="672"/>
    </location>
</feature>
<keyword evidence="10" id="KW-0804">Transcription</keyword>
<dbReference type="Proteomes" id="UP000191144">
    <property type="component" value="Chromosome G"/>
</dbReference>
<feature type="compositionally biased region" description="Basic and acidic residues" evidence="13">
    <location>
        <begin position="812"/>
        <end position="823"/>
    </location>
</feature>
<dbReference type="Pfam" id="PF02373">
    <property type="entry name" value="JmjC"/>
    <property type="match status" value="1"/>
</dbReference>
<keyword evidence="4" id="KW-0479">Metal-binding</keyword>
<feature type="domain" description="C2H2-type" evidence="14">
    <location>
        <begin position="774"/>
        <end position="807"/>
    </location>
</feature>
<dbReference type="AlphaFoldDB" id="A0A1G4K8S7"/>
<feature type="compositionally biased region" description="Basic and acidic residues" evidence="13">
    <location>
        <begin position="120"/>
        <end position="140"/>
    </location>
</feature>
<feature type="region of interest" description="Disordered" evidence="13">
    <location>
        <begin position="798"/>
        <end position="823"/>
    </location>
</feature>
<evidence type="ECO:0000256" key="2">
    <source>
        <dbReference type="ARBA" id="ARBA00022491"/>
    </source>
</evidence>
<evidence type="ECO:0000256" key="10">
    <source>
        <dbReference type="ARBA" id="ARBA00023163"/>
    </source>
</evidence>
<dbReference type="FunFam" id="3.30.160.60:FF:001692">
    <property type="entry name" value="Transcriptional activator/repressor GIS1"/>
    <property type="match status" value="1"/>
</dbReference>
<feature type="region of interest" description="Disordered" evidence="13">
    <location>
        <begin position="112"/>
        <end position="154"/>
    </location>
</feature>
<evidence type="ECO:0000256" key="5">
    <source>
        <dbReference type="ARBA" id="ARBA00022737"/>
    </source>
</evidence>
<keyword evidence="18" id="KW-1185">Reference proteome</keyword>
<dbReference type="Pfam" id="PF02375">
    <property type="entry name" value="JmjN"/>
    <property type="match status" value="1"/>
</dbReference>
<feature type="domain" description="JmjN" evidence="15">
    <location>
        <begin position="13"/>
        <end position="54"/>
    </location>
</feature>
<dbReference type="PROSITE" id="PS00028">
    <property type="entry name" value="ZINC_FINGER_C2H2_1"/>
    <property type="match status" value="1"/>
</dbReference>
<keyword evidence="9" id="KW-0238">DNA-binding</keyword>
<feature type="compositionally biased region" description="Pro residues" evidence="13">
    <location>
        <begin position="591"/>
        <end position="601"/>
    </location>
</feature>
<dbReference type="GO" id="GO:0045944">
    <property type="term" value="P:positive regulation of transcription by RNA polymerase II"/>
    <property type="evidence" value="ECO:0007669"/>
    <property type="project" value="UniProtKB-ARBA"/>
</dbReference>
<feature type="region of interest" description="Disordered" evidence="13">
    <location>
        <begin position="757"/>
        <end position="780"/>
    </location>
</feature>
<keyword evidence="11" id="KW-0539">Nucleus</keyword>
<dbReference type="InterPro" id="IPR003347">
    <property type="entry name" value="JmjC_dom"/>
</dbReference>
<dbReference type="GO" id="GO:0001227">
    <property type="term" value="F:DNA-binding transcription repressor activity, RNA polymerase II-specific"/>
    <property type="evidence" value="ECO:0007669"/>
    <property type="project" value="UniProtKB-ARBA"/>
</dbReference>
<dbReference type="PROSITE" id="PS51183">
    <property type="entry name" value="JMJN"/>
    <property type="match status" value="1"/>
</dbReference>
<protein>
    <submittedName>
        <fullName evidence="17">LAME_0G09516g1_1</fullName>
    </submittedName>
</protein>
<reference evidence="18" key="1">
    <citation type="submission" date="2016-03" db="EMBL/GenBank/DDBJ databases">
        <authorList>
            <person name="Devillers Hugo."/>
        </authorList>
    </citation>
    <scope>NUCLEOTIDE SEQUENCE [LARGE SCALE GENOMIC DNA]</scope>
</reference>
<feature type="region of interest" description="Disordered" evidence="13">
    <location>
        <begin position="661"/>
        <end position="734"/>
    </location>
</feature>
<name>A0A1G4K8S7_9SACH</name>
<evidence type="ECO:0000259" key="14">
    <source>
        <dbReference type="PROSITE" id="PS50157"/>
    </source>
</evidence>
<dbReference type="OrthoDB" id="9547406at2759"/>
<evidence type="ECO:0000256" key="11">
    <source>
        <dbReference type="ARBA" id="ARBA00023242"/>
    </source>
</evidence>
<evidence type="ECO:0000256" key="13">
    <source>
        <dbReference type="SAM" id="MobiDB-lite"/>
    </source>
</evidence>
<evidence type="ECO:0000259" key="16">
    <source>
        <dbReference type="PROSITE" id="PS51184"/>
    </source>
</evidence>
<dbReference type="PROSITE" id="PS51184">
    <property type="entry name" value="JMJC"/>
    <property type="match status" value="1"/>
</dbReference>
<evidence type="ECO:0000259" key="15">
    <source>
        <dbReference type="PROSITE" id="PS51183"/>
    </source>
</evidence>
<accession>A0A1G4K8S7</accession>
<keyword evidence="6 12" id="KW-0863">Zinc-finger</keyword>
<dbReference type="SUPFAM" id="SSF51197">
    <property type="entry name" value="Clavaminate synthase-like"/>
    <property type="match status" value="1"/>
</dbReference>
<dbReference type="FunFam" id="3.30.160.60:FF:000100">
    <property type="entry name" value="Zinc finger 45-like"/>
    <property type="match status" value="1"/>
</dbReference>
<keyword evidence="3" id="KW-0597">Phosphoprotein</keyword>
<feature type="region of interest" description="Disordered" evidence="13">
    <location>
        <begin position="587"/>
        <end position="607"/>
    </location>
</feature>
<dbReference type="InterPro" id="IPR013087">
    <property type="entry name" value="Znf_C2H2_type"/>
</dbReference>
<evidence type="ECO:0000313" key="17">
    <source>
        <dbReference type="EMBL" id="SCV00408.1"/>
    </source>
</evidence>
<evidence type="ECO:0000313" key="18">
    <source>
        <dbReference type="Proteomes" id="UP000191144"/>
    </source>
</evidence>
<keyword evidence="2" id="KW-0678">Repressor</keyword>
<feature type="compositionally biased region" description="Polar residues" evidence="13">
    <location>
        <begin position="492"/>
        <end position="509"/>
    </location>
</feature>
<dbReference type="Pfam" id="PF00096">
    <property type="entry name" value="zf-C2H2"/>
    <property type="match status" value="1"/>
</dbReference>
<organism evidence="17 18">
    <name type="scientific">Lachancea meyersii CBS 8951</name>
    <dbReference type="NCBI Taxonomy" id="1266667"/>
    <lineage>
        <taxon>Eukaryota</taxon>
        <taxon>Fungi</taxon>
        <taxon>Dikarya</taxon>
        <taxon>Ascomycota</taxon>
        <taxon>Saccharomycotina</taxon>
        <taxon>Saccharomycetes</taxon>
        <taxon>Saccharomycetales</taxon>
        <taxon>Saccharomycetaceae</taxon>
        <taxon>Lachancea</taxon>
    </lineage>
</organism>
<evidence type="ECO:0000256" key="9">
    <source>
        <dbReference type="ARBA" id="ARBA00023125"/>
    </source>
</evidence>
<dbReference type="PROSITE" id="PS50157">
    <property type="entry name" value="ZINC_FINGER_C2H2_2"/>
    <property type="match status" value="2"/>
</dbReference>
<dbReference type="GO" id="GO:0032454">
    <property type="term" value="F:histone H3K9 demethylase activity"/>
    <property type="evidence" value="ECO:0007669"/>
    <property type="project" value="TreeGrafter"/>
</dbReference>